<name>A0A6J5F9X8_9BURK</name>
<keyword evidence="3" id="KW-1185">Reference proteome</keyword>
<dbReference type="PANTHER" id="PTHR35004:SF8">
    <property type="entry name" value="TRANSPOSASE RV3428C-RELATED"/>
    <property type="match status" value="1"/>
</dbReference>
<evidence type="ECO:0000259" key="1">
    <source>
        <dbReference type="Pfam" id="PF22483"/>
    </source>
</evidence>
<reference evidence="2 3" key="1">
    <citation type="submission" date="2020-04" db="EMBL/GenBank/DDBJ databases">
        <authorList>
            <person name="De Canck E."/>
        </authorList>
    </citation>
    <scope>NUCLEOTIDE SEQUENCE [LARGE SCALE GENOMIC DNA]</scope>
    <source>
        <strain evidence="2 3">LMG 29542</strain>
    </source>
</reference>
<dbReference type="InterPro" id="IPR054353">
    <property type="entry name" value="IstA-like_C"/>
</dbReference>
<organism evidence="2 3">
    <name type="scientific">Paraburkholderia humisilvae</name>
    <dbReference type="NCBI Taxonomy" id="627669"/>
    <lineage>
        <taxon>Bacteria</taxon>
        <taxon>Pseudomonadati</taxon>
        <taxon>Pseudomonadota</taxon>
        <taxon>Betaproteobacteria</taxon>
        <taxon>Burkholderiales</taxon>
        <taxon>Burkholderiaceae</taxon>
        <taxon>Paraburkholderia</taxon>
    </lineage>
</organism>
<dbReference type="EMBL" id="CADIKH010000301">
    <property type="protein sequence ID" value="CAB3775183.1"/>
    <property type="molecule type" value="Genomic_DNA"/>
</dbReference>
<evidence type="ECO:0000313" key="2">
    <source>
        <dbReference type="EMBL" id="CAB3775183.1"/>
    </source>
</evidence>
<feature type="domain" description="Transposase for insertion sequence element IS21-like C-terminal" evidence="1">
    <location>
        <begin position="73"/>
        <end position="144"/>
    </location>
</feature>
<dbReference type="Proteomes" id="UP000494363">
    <property type="component" value="Unassembled WGS sequence"/>
</dbReference>
<evidence type="ECO:0000313" key="3">
    <source>
        <dbReference type="Proteomes" id="UP000494363"/>
    </source>
</evidence>
<dbReference type="PANTHER" id="PTHR35004">
    <property type="entry name" value="TRANSPOSASE RV3428C-RELATED"/>
    <property type="match status" value="1"/>
</dbReference>
<dbReference type="Pfam" id="PF22483">
    <property type="entry name" value="Mu-transpos_C_2"/>
    <property type="match status" value="1"/>
</dbReference>
<accession>A0A6J5F9X8</accession>
<proteinExistence type="predicted"/>
<dbReference type="AlphaFoldDB" id="A0A6J5F9X8"/>
<protein>
    <submittedName>
        <fullName evidence="2">IS21 family transposase IS1162</fullName>
    </submittedName>
</protein>
<sequence>MLTYDKAKVEVGVQIVERWVLARLRHHRFYSLAELNKAIANLITNLNQRPFKRLEGTRREWFERLDQPVLRPLPARRYEVATFQKCRVNIDYHVEVGGHYYSVPHSLARQEVWARITRHGVEILHNSRRVAAHARSRLKGKHTTVAEHMPVAHRAHMEWTPGRLLNWGKSVGPGAEAIVQHLLTNRPHPEMGYRACLGLLSLERTYSRVRLEAACLRALTIGSPTRRPVLSILEAGLDQQPALPITLTEWRAPDHENVRGPDYYH</sequence>
<gene>
    <name evidence="2" type="ORF">LMG29542_08565</name>
</gene>